<dbReference type="Pfam" id="PF17919">
    <property type="entry name" value="RT_RNaseH_2"/>
    <property type="match status" value="1"/>
</dbReference>
<dbReference type="InterPro" id="IPR041577">
    <property type="entry name" value="RT_RNaseH_2"/>
</dbReference>
<dbReference type="Gene3D" id="3.30.70.270">
    <property type="match status" value="1"/>
</dbReference>
<evidence type="ECO:0000313" key="3">
    <source>
        <dbReference type="Proteomes" id="UP001234989"/>
    </source>
</evidence>
<name>A0AAF0T7U4_SOLVR</name>
<dbReference type="PANTHER" id="PTHR33064">
    <property type="entry name" value="POL PROTEIN"/>
    <property type="match status" value="1"/>
</dbReference>
<evidence type="ECO:0000259" key="1">
    <source>
        <dbReference type="Pfam" id="PF17919"/>
    </source>
</evidence>
<dbReference type="PANTHER" id="PTHR33064:SF37">
    <property type="entry name" value="RIBONUCLEASE H"/>
    <property type="match status" value="1"/>
</dbReference>
<feature type="domain" description="Reverse transcriptase/retrotransposon-derived protein RNase H-like" evidence="1">
    <location>
        <begin position="96"/>
        <end position="142"/>
    </location>
</feature>
<dbReference type="InterPro" id="IPR043502">
    <property type="entry name" value="DNA/RNA_pol_sf"/>
</dbReference>
<dbReference type="Proteomes" id="UP001234989">
    <property type="component" value="Chromosome 1"/>
</dbReference>
<dbReference type="InterPro" id="IPR051320">
    <property type="entry name" value="Viral_Replic_Matur_Polypro"/>
</dbReference>
<proteinExistence type="predicted"/>
<dbReference type="AlphaFoldDB" id="A0AAF0T7U4"/>
<dbReference type="InterPro" id="IPR043128">
    <property type="entry name" value="Rev_trsase/Diguanyl_cyclase"/>
</dbReference>
<protein>
    <recommendedName>
        <fullName evidence="1">Reverse transcriptase/retrotransposon-derived protein RNase H-like domain-containing protein</fullName>
    </recommendedName>
</protein>
<organism evidence="2 3">
    <name type="scientific">Solanum verrucosum</name>
    <dbReference type="NCBI Taxonomy" id="315347"/>
    <lineage>
        <taxon>Eukaryota</taxon>
        <taxon>Viridiplantae</taxon>
        <taxon>Streptophyta</taxon>
        <taxon>Embryophyta</taxon>
        <taxon>Tracheophyta</taxon>
        <taxon>Spermatophyta</taxon>
        <taxon>Magnoliopsida</taxon>
        <taxon>eudicotyledons</taxon>
        <taxon>Gunneridae</taxon>
        <taxon>Pentapetalae</taxon>
        <taxon>asterids</taxon>
        <taxon>lamiids</taxon>
        <taxon>Solanales</taxon>
        <taxon>Solanaceae</taxon>
        <taxon>Solanoideae</taxon>
        <taxon>Solaneae</taxon>
        <taxon>Solanum</taxon>
    </lineage>
</organism>
<dbReference type="FunFam" id="3.30.70.270:FF:000020">
    <property type="entry name" value="Transposon Tf2-6 polyprotein-like Protein"/>
    <property type="match status" value="1"/>
</dbReference>
<keyword evidence="3" id="KW-1185">Reference proteome</keyword>
<evidence type="ECO:0000313" key="2">
    <source>
        <dbReference type="EMBL" id="WMV08004.1"/>
    </source>
</evidence>
<gene>
    <name evidence="2" type="ORF">MTR67_001389</name>
</gene>
<accession>A0AAF0T7U4</accession>
<dbReference type="EMBL" id="CP133612">
    <property type="protein sequence ID" value="WMV08004.1"/>
    <property type="molecule type" value="Genomic_DNA"/>
</dbReference>
<sequence>MLCLSFQLAYSYIQCIDVSWSASYYDASTDHSISGEGIKVDTQKIEAVQNWPKATSPTGIRSFLGLVGYYRWFVEGFSSISSPLIKSTQKTIKFQWSEACEKGFQELKKRLTTAPVLILPEGTQSFVVYCDASRVGLGCLLM</sequence>
<dbReference type="SUPFAM" id="SSF56672">
    <property type="entry name" value="DNA/RNA polymerases"/>
    <property type="match status" value="1"/>
</dbReference>
<reference evidence="2" key="1">
    <citation type="submission" date="2023-08" db="EMBL/GenBank/DDBJ databases">
        <title>A de novo genome assembly of Solanum verrucosum Schlechtendal, a Mexican diploid species geographically isolated from the other diploid A-genome species in potato relatives.</title>
        <authorList>
            <person name="Hosaka K."/>
        </authorList>
    </citation>
    <scope>NUCLEOTIDE SEQUENCE</scope>
    <source>
        <tissue evidence="2">Young leaves</tissue>
    </source>
</reference>